<evidence type="ECO:0000256" key="1">
    <source>
        <dbReference type="SAM" id="Phobius"/>
    </source>
</evidence>
<protein>
    <submittedName>
        <fullName evidence="2">Uncharacterized protein</fullName>
    </submittedName>
</protein>
<accession>A0A9P0DFN3</accession>
<keyword evidence="1" id="KW-1133">Transmembrane helix</keyword>
<organism evidence="2 3">
    <name type="scientific">Psylliodes chrysocephalus</name>
    <dbReference type="NCBI Taxonomy" id="3402493"/>
    <lineage>
        <taxon>Eukaryota</taxon>
        <taxon>Metazoa</taxon>
        <taxon>Ecdysozoa</taxon>
        <taxon>Arthropoda</taxon>
        <taxon>Hexapoda</taxon>
        <taxon>Insecta</taxon>
        <taxon>Pterygota</taxon>
        <taxon>Neoptera</taxon>
        <taxon>Endopterygota</taxon>
        <taxon>Coleoptera</taxon>
        <taxon>Polyphaga</taxon>
        <taxon>Cucujiformia</taxon>
        <taxon>Chrysomeloidea</taxon>
        <taxon>Chrysomelidae</taxon>
        <taxon>Galerucinae</taxon>
        <taxon>Alticini</taxon>
        <taxon>Psylliodes</taxon>
    </lineage>
</organism>
<proteinExistence type="predicted"/>
<feature type="transmembrane region" description="Helical" evidence="1">
    <location>
        <begin position="26"/>
        <end position="45"/>
    </location>
</feature>
<reference evidence="2" key="1">
    <citation type="submission" date="2022-01" db="EMBL/GenBank/DDBJ databases">
        <authorList>
            <person name="King R."/>
        </authorList>
    </citation>
    <scope>NUCLEOTIDE SEQUENCE</scope>
</reference>
<evidence type="ECO:0000313" key="2">
    <source>
        <dbReference type="EMBL" id="CAH1115497.1"/>
    </source>
</evidence>
<keyword evidence="1" id="KW-0812">Transmembrane</keyword>
<keyword evidence="3" id="KW-1185">Reference proteome</keyword>
<dbReference type="Proteomes" id="UP001153636">
    <property type="component" value="Chromosome 9"/>
</dbReference>
<dbReference type="AlphaFoldDB" id="A0A9P0DFN3"/>
<gene>
    <name evidence="2" type="ORF">PSYICH_LOCUS15625</name>
</gene>
<dbReference type="EMBL" id="OV651821">
    <property type="protein sequence ID" value="CAH1115497.1"/>
    <property type="molecule type" value="Genomic_DNA"/>
</dbReference>
<sequence length="217" mass="25152">MASKKKNQEKKEKTEKTENIVLKKKGFPYLTVYVLTIVIAGFVFYDTRQGNANKSVIIKVLKEYHACEYSHLAMDKIKNGLNWSSEKIEEQFPGLQQQIVIFSEPYVRLSINLVKIGRNFMYNLKEAALEKYPIINESIETYLPGLIESSQKAATNVYSTSVLYVNRSFDFLKNEVFVGQLSPEYMQKVILEALNTTQYKAVECYHWIYNKVQTSIE</sequence>
<dbReference type="OrthoDB" id="10022292at2759"/>
<evidence type="ECO:0000313" key="3">
    <source>
        <dbReference type="Proteomes" id="UP001153636"/>
    </source>
</evidence>
<dbReference type="Pfam" id="PF10151">
    <property type="entry name" value="TMEM214"/>
    <property type="match status" value="1"/>
</dbReference>
<dbReference type="InterPro" id="IPR019308">
    <property type="entry name" value="TMEM214"/>
</dbReference>
<keyword evidence="1" id="KW-0472">Membrane</keyword>
<name>A0A9P0DFN3_9CUCU</name>